<proteinExistence type="predicted"/>
<feature type="signal peptide" evidence="2">
    <location>
        <begin position="1"/>
        <end position="27"/>
    </location>
</feature>
<dbReference type="InterPro" id="IPR006179">
    <property type="entry name" value="5_nucleotidase/apyrase"/>
</dbReference>
<organism evidence="4 5">
    <name type="scientific">Faecousia intestinalis</name>
    <dbReference type="NCBI Taxonomy" id="3133167"/>
    <lineage>
        <taxon>Bacteria</taxon>
        <taxon>Bacillati</taxon>
        <taxon>Bacillota</taxon>
        <taxon>Clostridia</taxon>
        <taxon>Eubacteriales</taxon>
        <taxon>Oscillospiraceae</taxon>
        <taxon>Faecousia</taxon>
    </lineage>
</organism>
<dbReference type="SUPFAM" id="SSF55816">
    <property type="entry name" value="5'-nucleotidase (syn. UDP-sugar hydrolase), C-terminal domain"/>
    <property type="match status" value="1"/>
</dbReference>
<dbReference type="Gene3D" id="3.90.190.10">
    <property type="entry name" value="Protein tyrosine phosphatase superfamily"/>
    <property type="match status" value="1"/>
</dbReference>
<dbReference type="Gene3D" id="2.40.30.90">
    <property type="entry name" value="Bacterial fluorinating enzyme like"/>
    <property type="match status" value="1"/>
</dbReference>
<dbReference type="InterPro" id="IPR029021">
    <property type="entry name" value="Prot-tyrosine_phosphatase-like"/>
</dbReference>
<dbReference type="InterPro" id="IPR036907">
    <property type="entry name" value="5'-Nucleotdase_C_sf"/>
</dbReference>
<dbReference type="Pfam" id="PF00395">
    <property type="entry name" value="SLH"/>
    <property type="match status" value="3"/>
</dbReference>
<dbReference type="InterPro" id="IPR026893">
    <property type="entry name" value="Tyr/Ser_Pase_IphP-type"/>
</dbReference>
<name>A0ABV1G7P5_9FIRM</name>
<dbReference type="InterPro" id="IPR029058">
    <property type="entry name" value="AB_hydrolase_fold"/>
</dbReference>
<dbReference type="InterPro" id="IPR023227">
    <property type="entry name" value="SAM_OH_AdoTrfase_C_sf"/>
</dbReference>
<dbReference type="Pfam" id="PF09587">
    <property type="entry name" value="PGA_cap"/>
    <property type="match status" value="1"/>
</dbReference>
<feature type="chain" id="PRO_5046788996" evidence="2">
    <location>
        <begin position="28"/>
        <end position="1720"/>
    </location>
</feature>
<keyword evidence="5" id="KW-1185">Reference proteome</keyword>
<reference evidence="4 5" key="1">
    <citation type="submission" date="2024-03" db="EMBL/GenBank/DDBJ databases">
        <title>Human intestinal bacterial collection.</title>
        <authorList>
            <person name="Pauvert C."/>
            <person name="Hitch T.C.A."/>
            <person name="Clavel T."/>
        </authorList>
    </citation>
    <scope>NUCLEOTIDE SEQUENCE [LARGE SCALE GENOMIC DNA]</scope>
    <source>
        <strain evidence="4 5">CLA-AA-H192</strain>
    </source>
</reference>
<dbReference type="InterPro" id="IPR019079">
    <property type="entry name" value="Capsule_synth_CapA"/>
</dbReference>
<dbReference type="Proteomes" id="UP001491552">
    <property type="component" value="Unassembled WGS sequence"/>
</dbReference>
<keyword evidence="1" id="KW-0677">Repeat</keyword>
<dbReference type="InterPro" id="IPR046470">
    <property type="entry name" value="SAM_HAT_C"/>
</dbReference>
<dbReference type="PANTHER" id="PTHR11575:SF24">
    <property type="entry name" value="5'-NUCLEOTIDASE"/>
    <property type="match status" value="1"/>
</dbReference>
<dbReference type="SUPFAM" id="SSF52799">
    <property type="entry name" value="(Phosphotyrosine protein) phosphatases II"/>
    <property type="match status" value="1"/>
</dbReference>
<dbReference type="SUPFAM" id="SSF101852">
    <property type="entry name" value="Bacterial fluorinating enzyme, C-terminal domain"/>
    <property type="match status" value="1"/>
</dbReference>
<dbReference type="PRINTS" id="PR01607">
    <property type="entry name" value="APYRASEFAMLY"/>
</dbReference>
<evidence type="ECO:0000313" key="5">
    <source>
        <dbReference type="Proteomes" id="UP001491552"/>
    </source>
</evidence>
<dbReference type="Gene3D" id="3.60.21.10">
    <property type="match status" value="1"/>
</dbReference>
<dbReference type="EMBL" id="JBBMFF010000230">
    <property type="protein sequence ID" value="MEQ2511437.1"/>
    <property type="molecule type" value="Genomic_DNA"/>
</dbReference>
<evidence type="ECO:0000313" key="4">
    <source>
        <dbReference type="EMBL" id="MEQ2511437.1"/>
    </source>
</evidence>
<evidence type="ECO:0000256" key="2">
    <source>
        <dbReference type="SAM" id="SignalP"/>
    </source>
</evidence>
<evidence type="ECO:0000259" key="3">
    <source>
        <dbReference type="PROSITE" id="PS51272"/>
    </source>
</evidence>
<dbReference type="PROSITE" id="PS51272">
    <property type="entry name" value="SLH"/>
    <property type="match status" value="3"/>
</dbReference>
<dbReference type="PANTHER" id="PTHR11575">
    <property type="entry name" value="5'-NUCLEOTIDASE-RELATED"/>
    <property type="match status" value="1"/>
</dbReference>
<sequence>MKHICTKFVAMLLVIAMIAGVLPFAFAANVGPFTDVKDTDWFASYVQYVYDNGLMNGTTTTTFEPESNLTRAQTAMVLWRIAGQPAPTAKAPFTDLVDAWYRDAIAWAAEQKVVNGRGDGTFDPAGFITREELVTMIWRYAGEAASEQDLSSWPDAGKVYDYATGAMKWAVETGVINGKDGKLAPKDNATRAQFAAIIERYLKLHDTKADDIVILYTNDVHANITGGSSTAPTLTYEQVAWYRNNLKTPYSLLVDAGDAIQGEAISTLTHGEAIVEVMNAAGYDYATFGNHEFDYGMDQLLDTIVPAAKYQYLSCNFARLDGTAIAGVKPYAIETFGSKKVAVIGISTPESFVKSTPTYFQDKDGNYIYTFAEGNDGQDLYDSVQKTIDAAKKDGADYVVAVAHLGVDESSEPWRSTDVIANTTGLDAVLDGHSHSTIPQEIVKSKDGKDVILSSTGTKLNNLGKLTISADGKLHSELISDREIEKDAKTKEVVDKIVAEFQALLNKVVAHTDVDLTTQNPEGTARAIRNRETNLGDLCADAYRVTLGADIAIVNGGGIRADIPAGDITYNQIIKVHPYGNMACVVEATGQEILDALEMASRNTMADYVSESVDENGNKVYNAVGEMGGFLQVSGMKYTINTAVESTVKTDDKDFFVSVEGARRVQDVQVLNQTTNTYEPIDPAKTYTLASHNYMLKSGGDGINMFQDNKLLQDEVKIDNQVLIDYIVDSLGGNVGEQYKNLAGEGRITVVNETKPALKDNEYALSTELPDGAKVVFVNRSVSKAMSAANSEGSAYNRAGVDVTPVDGILTTDNDEIVWTVEKTEGGFFLKRTDGKKLSIGNKPDGGTYNSMGFDQEDNPVWKIAPAATDGCIYLQSATATGSSGDPKSVEWYAQYSNFSMYYVSSSNEALFAMDMYVNTGAGEPAPVATVTAKVPSTLREGAEIPAYITTPKGYKADGSFPFVVMIHGHGGNHNEFDGFDKISNGLAEQGFVVATLDLPGCGKSKESFQLNTMTNMKADVLDVIDYVCKNYAVDKTRIGAFGYSMGGRITLELLAEGKYSFSTIELVAPAEDLTDLKNLFGGAENWDTMKAEANEKGYVEFTTVYGQKQQLSKEWFADLEKYSDGLVEKAAENYTGDSLVIWATNDEAVSPSVSSAVATTLGSATLNTYADGHSYSFYGTTEYTISTVNNGSVNYFVNELKTNETRIHGYVQSIAKYGNLELTIPGSELDKAGFEYGDLLKITVDGKEFTVPYGTNYSDVDQGSTILRNSEGHLTLAINMGDFAGKNGIATKKTNEDKTYEWYYAAETNIPAVVTIEMGEKGGYYDEWLIHQLKRTNNREDYKNLSDAEFANFRNVATTGMGKNALYRSSSPINDEIGRNTYADKAAEAAGVKTFMNLANDEATAKGYEGFDSTYYSKQNVVYLNLGVDFTAADFKTGLATGLRYFTTHEGPYLVHCTEGKDRAGFVSALLECYMGATYDEVVADYMVTYYNYYGVTKEAEPAKYDAILRSNIVKTLQTAFGVEDLKTADLKQEATDFFKELGLTDAELTTLTANLSKEYTGGSTEPETKSYVKVTAAPEDWSGTYLIVNEADETSAYVFNGNDAVNGYVSATIANSKITSSTELDAVAVTIEKTTDGYTLKVNGQYIYGTDGKNTLKFTDTAANAVNTITLSETDGVIITSNTSVLRFNAASNQLRFRYYKASTYSDQQAIQLYKLEG</sequence>
<dbReference type="SUPFAM" id="SSF53474">
    <property type="entry name" value="alpha/beta-Hydrolases"/>
    <property type="match status" value="1"/>
</dbReference>
<dbReference type="InterPro" id="IPR001119">
    <property type="entry name" value="SLH_dom"/>
</dbReference>
<feature type="domain" description="SLH" evidence="3">
    <location>
        <begin position="154"/>
        <end position="212"/>
    </location>
</feature>
<dbReference type="SMART" id="SM00854">
    <property type="entry name" value="PGA_cap"/>
    <property type="match status" value="1"/>
</dbReference>
<dbReference type="Pfam" id="PF13350">
    <property type="entry name" value="Y_phosphatase3"/>
    <property type="match status" value="1"/>
</dbReference>
<dbReference type="Gene3D" id="3.40.50.1820">
    <property type="entry name" value="alpha/beta hydrolase"/>
    <property type="match status" value="1"/>
</dbReference>
<dbReference type="RefSeq" id="WP_349136139.1">
    <property type="nucleotide sequence ID" value="NZ_JBBMFF010000230.1"/>
</dbReference>
<evidence type="ECO:0000256" key="1">
    <source>
        <dbReference type="ARBA" id="ARBA00022737"/>
    </source>
</evidence>
<feature type="domain" description="SLH" evidence="3">
    <location>
        <begin position="29"/>
        <end position="87"/>
    </location>
</feature>
<protein>
    <submittedName>
        <fullName evidence="4">Alpha/beta fold hydrolase</fullName>
    </submittedName>
</protein>
<dbReference type="Gene3D" id="3.90.780.10">
    <property type="entry name" value="5'-Nucleotidase, C-terminal domain"/>
    <property type="match status" value="1"/>
</dbReference>
<feature type="domain" description="SLH" evidence="3">
    <location>
        <begin position="88"/>
        <end position="151"/>
    </location>
</feature>
<dbReference type="InterPro" id="IPR000073">
    <property type="entry name" value="AB_hydrolase_1"/>
</dbReference>
<accession>A0ABV1G7P5</accession>
<gene>
    <name evidence="4" type="ORF">WMO66_09285</name>
</gene>
<dbReference type="SUPFAM" id="SSF56300">
    <property type="entry name" value="Metallo-dependent phosphatases"/>
    <property type="match status" value="1"/>
</dbReference>
<dbReference type="GO" id="GO:0016787">
    <property type="term" value="F:hydrolase activity"/>
    <property type="evidence" value="ECO:0007669"/>
    <property type="project" value="UniProtKB-KW"/>
</dbReference>
<dbReference type="Pfam" id="PF20257">
    <property type="entry name" value="SAM_HAT_C"/>
    <property type="match status" value="1"/>
</dbReference>
<comment type="caution">
    <text evidence="4">The sequence shown here is derived from an EMBL/GenBank/DDBJ whole genome shotgun (WGS) entry which is preliminary data.</text>
</comment>
<dbReference type="Pfam" id="PF02872">
    <property type="entry name" value="5_nucleotid_C"/>
    <property type="match status" value="1"/>
</dbReference>
<dbReference type="CDD" id="cd00845">
    <property type="entry name" value="MPP_UshA_N_like"/>
    <property type="match status" value="1"/>
</dbReference>
<keyword evidence="4" id="KW-0378">Hydrolase</keyword>
<dbReference type="InterPro" id="IPR029052">
    <property type="entry name" value="Metallo-depent_PP-like"/>
</dbReference>
<dbReference type="Pfam" id="PF00561">
    <property type="entry name" value="Abhydrolase_1"/>
    <property type="match status" value="1"/>
</dbReference>
<dbReference type="InterPro" id="IPR008334">
    <property type="entry name" value="5'-Nucleotdase_C"/>
</dbReference>
<keyword evidence="2" id="KW-0732">Signal</keyword>